<dbReference type="InterPro" id="IPR013106">
    <property type="entry name" value="Ig_V-set"/>
</dbReference>
<dbReference type="InterPro" id="IPR013783">
    <property type="entry name" value="Ig-like_fold"/>
</dbReference>
<feature type="domain" description="Immunoglobulin V-set" evidence="1">
    <location>
        <begin position="42"/>
        <end position="118"/>
    </location>
</feature>
<proteinExistence type="predicted"/>
<evidence type="ECO:0000313" key="3">
    <source>
        <dbReference type="Proteomes" id="UP000694567"/>
    </source>
</evidence>
<name>A0A8C0ICF9_BUBBB</name>
<protein>
    <recommendedName>
        <fullName evidence="1">Immunoglobulin V-set domain-containing protein</fullName>
    </recommendedName>
</protein>
<keyword evidence="3" id="KW-1185">Reference proteome</keyword>
<reference evidence="2" key="1">
    <citation type="submission" date="2025-08" db="UniProtKB">
        <authorList>
            <consortium name="Ensembl"/>
        </authorList>
    </citation>
    <scope>IDENTIFICATION</scope>
</reference>
<dbReference type="AlphaFoldDB" id="A0A8C0ICF9"/>
<dbReference type="Gene3D" id="2.60.40.10">
    <property type="entry name" value="Immunoglobulins"/>
    <property type="match status" value="1"/>
</dbReference>
<sequence>SDTLSGLIRCHIPWLQRSKGELWVPAGEGEHRDRSVPALLRSRNSLVPAESCAHDSYIMFWYQQGPRGSLDWIYREGDAYGEGLQGGFKGTVLSSQNRCTLQLQAAKQGDEAVYYCGAWGTVDTKYLFVWLGSAVQLVGNVSNREGPDAA</sequence>
<dbReference type="InterPro" id="IPR036179">
    <property type="entry name" value="Ig-like_dom_sf"/>
</dbReference>
<organism evidence="2 3">
    <name type="scientific">Bubo bubo</name>
    <name type="common">Eurasian eagle-owl</name>
    <name type="synonym">Strix bubo</name>
    <dbReference type="NCBI Taxonomy" id="30461"/>
    <lineage>
        <taxon>Eukaryota</taxon>
        <taxon>Metazoa</taxon>
        <taxon>Chordata</taxon>
        <taxon>Craniata</taxon>
        <taxon>Vertebrata</taxon>
        <taxon>Euteleostomi</taxon>
        <taxon>Archelosauria</taxon>
        <taxon>Archosauria</taxon>
        <taxon>Dinosauria</taxon>
        <taxon>Saurischia</taxon>
        <taxon>Theropoda</taxon>
        <taxon>Coelurosauria</taxon>
        <taxon>Aves</taxon>
        <taxon>Neognathae</taxon>
        <taxon>Neoaves</taxon>
        <taxon>Telluraves</taxon>
        <taxon>Strigiformes</taxon>
        <taxon>Strigidae</taxon>
        <taxon>Bubo</taxon>
    </lineage>
</organism>
<dbReference type="Pfam" id="PF07686">
    <property type="entry name" value="V-set"/>
    <property type="match status" value="1"/>
</dbReference>
<dbReference type="Proteomes" id="UP000694567">
    <property type="component" value="Unplaced"/>
</dbReference>
<evidence type="ECO:0000259" key="1">
    <source>
        <dbReference type="SMART" id="SM00406"/>
    </source>
</evidence>
<dbReference type="SMART" id="SM00406">
    <property type="entry name" value="IGv"/>
    <property type="match status" value="1"/>
</dbReference>
<reference evidence="2" key="2">
    <citation type="submission" date="2025-09" db="UniProtKB">
        <authorList>
            <consortium name="Ensembl"/>
        </authorList>
    </citation>
    <scope>IDENTIFICATION</scope>
</reference>
<dbReference type="SUPFAM" id="SSF48726">
    <property type="entry name" value="Immunoglobulin"/>
    <property type="match status" value="1"/>
</dbReference>
<accession>A0A8C0ICF9</accession>
<evidence type="ECO:0000313" key="2">
    <source>
        <dbReference type="Ensembl" id="ENSBOBP00000011118.1"/>
    </source>
</evidence>
<dbReference type="Ensembl" id="ENSBOBT00000011395.1">
    <property type="protein sequence ID" value="ENSBOBP00000011118.1"/>
    <property type="gene ID" value="ENSBOBG00000007083.1"/>
</dbReference>